<comment type="caution">
    <text evidence="2">The sequence shown here is derived from an EMBL/GenBank/DDBJ whole genome shotgun (WGS) entry which is preliminary data.</text>
</comment>
<feature type="compositionally biased region" description="Basic and acidic residues" evidence="1">
    <location>
        <begin position="1"/>
        <end position="13"/>
    </location>
</feature>
<dbReference type="Proteomes" id="UP001276659">
    <property type="component" value="Unassembled WGS sequence"/>
</dbReference>
<dbReference type="InterPro" id="IPR038883">
    <property type="entry name" value="AN11006-like"/>
</dbReference>
<evidence type="ECO:0000313" key="3">
    <source>
        <dbReference type="Proteomes" id="UP001276659"/>
    </source>
</evidence>
<proteinExistence type="predicted"/>
<sequence>MEDKSAPTPREDQSSTLSLASFEPHPPCRFFDLPIELRDKIYRYFVISRLDCQSHPRLWRPVGVDGGIFPIGYFDRDTVIPLLLTCHQIHDEAAAVLYGENTFAFHISGLAEGQIAFLEWLAPRYVRLLRRVYIRTGYNVDTYGFRPEASSLGRNYEEPTPEHRQIKTSRDLAVSVALMKQAWPAKYKAIINTVLYSSSVDTEIVRRQKGNDWPASSYYLWKMFVTDTEAENPSREFRRVKWERRG</sequence>
<accession>A0AAE0DFH3</accession>
<dbReference type="AlphaFoldDB" id="A0AAE0DFH3"/>
<dbReference type="EMBL" id="JASNWA010000011">
    <property type="protein sequence ID" value="KAK3167696.1"/>
    <property type="molecule type" value="Genomic_DNA"/>
</dbReference>
<name>A0AAE0DFH3_9LECA</name>
<dbReference type="PANTHER" id="PTHR42085:SF4">
    <property type="entry name" value="F-BOX DOMAIN-CONTAINING PROTEIN"/>
    <property type="match status" value="1"/>
</dbReference>
<protein>
    <recommendedName>
        <fullName evidence="4">F-box domain-containing protein</fullName>
    </recommendedName>
</protein>
<keyword evidence="3" id="KW-1185">Reference proteome</keyword>
<feature type="region of interest" description="Disordered" evidence="1">
    <location>
        <begin position="1"/>
        <end position="20"/>
    </location>
</feature>
<gene>
    <name evidence="2" type="ORF">OEA41_010823</name>
</gene>
<organism evidence="2 3">
    <name type="scientific">Lepraria neglecta</name>
    <dbReference type="NCBI Taxonomy" id="209136"/>
    <lineage>
        <taxon>Eukaryota</taxon>
        <taxon>Fungi</taxon>
        <taxon>Dikarya</taxon>
        <taxon>Ascomycota</taxon>
        <taxon>Pezizomycotina</taxon>
        <taxon>Lecanoromycetes</taxon>
        <taxon>OSLEUM clade</taxon>
        <taxon>Lecanoromycetidae</taxon>
        <taxon>Lecanorales</taxon>
        <taxon>Lecanorineae</taxon>
        <taxon>Stereocaulaceae</taxon>
        <taxon>Lepraria</taxon>
    </lineage>
</organism>
<evidence type="ECO:0008006" key="4">
    <source>
        <dbReference type="Google" id="ProtNLM"/>
    </source>
</evidence>
<reference evidence="2" key="1">
    <citation type="submission" date="2022-11" db="EMBL/GenBank/DDBJ databases">
        <title>Chromosomal genome sequence assembly and mating type (MAT) locus characterization of the leprose asexual lichenized fungus Lepraria neglecta (Nyl.) Erichsen.</title>
        <authorList>
            <person name="Allen J.L."/>
            <person name="Pfeffer B."/>
        </authorList>
    </citation>
    <scope>NUCLEOTIDE SEQUENCE</scope>
    <source>
        <strain evidence="2">Allen 5258</strain>
    </source>
</reference>
<evidence type="ECO:0000313" key="2">
    <source>
        <dbReference type="EMBL" id="KAK3167696.1"/>
    </source>
</evidence>
<dbReference type="PANTHER" id="PTHR42085">
    <property type="entry name" value="F-BOX DOMAIN-CONTAINING PROTEIN"/>
    <property type="match status" value="1"/>
</dbReference>
<evidence type="ECO:0000256" key="1">
    <source>
        <dbReference type="SAM" id="MobiDB-lite"/>
    </source>
</evidence>